<protein>
    <submittedName>
        <fullName evidence="1">Uncharacterized protein</fullName>
    </submittedName>
</protein>
<gene>
    <name evidence="1" type="ORF">UFOVP257_396</name>
</gene>
<proteinExistence type="predicted"/>
<reference evidence="1" key="1">
    <citation type="submission" date="2020-04" db="EMBL/GenBank/DDBJ databases">
        <authorList>
            <person name="Chiriac C."/>
            <person name="Salcher M."/>
            <person name="Ghai R."/>
            <person name="Kavagutti S V."/>
        </authorList>
    </citation>
    <scope>NUCLEOTIDE SEQUENCE</scope>
</reference>
<dbReference type="EMBL" id="LR796274">
    <property type="protein sequence ID" value="CAB4133674.1"/>
    <property type="molecule type" value="Genomic_DNA"/>
</dbReference>
<accession>A0A6J5LGG0</accession>
<evidence type="ECO:0000313" key="1">
    <source>
        <dbReference type="EMBL" id="CAB4133674.1"/>
    </source>
</evidence>
<organism evidence="1">
    <name type="scientific">uncultured Caudovirales phage</name>
    <dbReference type="NCBI Taxonomy" id="2100421"/>
    <lineage>
        <taxon>Viruses</taxon>
        <taxon>Duplodnaviria</taxon>
        <taxon>Heunggongvirae</taxon>
        <taxon>Uroviricota</taxon>
        <taxon>Caudoviricetes</taxon>
        <taxon>Peduoviridae</taxon>
        <taxon>Maltschvirus</taxon>
        <taxon>Maltschvirus maltsch</taxon>
    </lineage>
</organism>
<name>A0A6J5LGG0_9CAUD</name>
<sequence length="112" mass="12638">MSEQPKKQKPKSKKLNLNKKAQWESILKSVEKKEVPIAMLNSLNVNLKDGSTVIIGVKELLDEGNDPDELELMIKHKLRALDDIIDDIDFFISVAAVQKMVQPATDDLLKNL</sequence>